<dbReference type="PANTHER" id="PTHR46847">
    <property type="entry name" value="D-ALLOSE-BINDING PERIPLASMIC PROTEIN-RELATED"/>
    <property type="match status" value="1"/>
</dbReference>
<evidence type="ECO:0000256" key="2">
    <source>
        <dbReference type="ARBA" id="ARBA00007639"/>
    </source>
</evidence>
<feature type="domain" description="Periplasmic binding protein" evidence="5">
    <location>
        <begin position="84"/>
        <end position="337"/>
    </location>
</feature>
<feature type="signal peptide" evidence="4">
    <location>
        <begin position="1"/>
        <end position="28"/>
    </location>
</feature>
<evidence type="ECO:0000313" key="7">
    <source>
        <dbReference type="Proteomes" id="UP000721844"/>
    </source>
</evidence>
<dbReference type="GO" id="GO:0030313">
    <property type="term" value="C:cell envelope"/>
    <property type="evidence" value="ECO:0007669"/>
    <property type="project" value="UniProtKB-SubCell"/>
</dbReference>
<accession>A0A963Z423</accession>
<dbReference type="InterPro" id="IPR028082">
    <property type="entry name" value="Peripla_BP_I"/>
</dbReference>
<dbReference type="AlphaFoldDB" id="A0A963Z423"/>
<dbReference type="EMBL" id="JAESVA010000004">
    <property type="protein sequence ID" value="MCB8881363.1"/>
    <property type="molecule type" value="Genomic_DNA"/>
</dbReference>
<keyword evidence="3 4" id="KW-0732">Signal</keyword>
<feature type="chain" id="PRO_5036937885" evidence="4">
    <location>
        <begin position="29"/>
        <end position="388"/>
    </location>
</feature>
<dbReference type="Proteomes" id="UP000721844">
    <property type="component" value="Unassembled WGS sequence"/>
</dbReference>
<gene>
    <name evidence="6" type="ORF">ACELLULO517_14030</name>
</gene>
<dbReference type="InterPro" id="IPR025997">
    <property type="entry name" value="SBP_2_dom"/>
</dbReference>
<evidence type="ECO:0000259" key="5">
    <source>
        <dbReference type="Pfam" id="PF13407"/>
    </source>
</evidence>
<name>A0A963Z423_9PROT</name>
<reference evidence="6 7" key="1">
    <citation type="journal article" date="2021" name="Microorganisms">
        <title>Acidisoma silvae sp. nov. and Acidisomacellulosilytica sp. nov., Two Acidophilic Bacteria Isolated from Decaying Wood, Hydrolyzing Cellulose and Producing Poly-3-hydroxybutyrate.</title>
        <authorList>
            <person name="Mieszkin S."/>
            <person name="Pouder E."/>
            <person name="Uroz S."/>
            <person name="Simon-Colin C."/>
            <person name="Alain K."/>
        </authorList>
    </citation>
    <scope>NUCLEOTIDE SEQUENCE [LARGE SCALE GENOMIC DNA]</scope>
    <source>
        <strain evidence="6 7">HW T5.17</strain>
    </source>
</reference>
<evidence type="ECO:0000313" key="6">
    <source>
        <dbReference type="EMBL" id="MCB8881363.1"/>
    </source>
</evidence>
<comment type="caution">
    <text evidence="6">The sequence shown here is derived from an EMBL/GenBank/DDBJ whole genome shotgun (WGS) entry which is preliminary data.</text>
</comment>
<keyword evidence="7" id="KW-1185">Reference proteome</keyword>
<dbReference type="Pfam" id="PF13407">
    <property type="entry name" value="Peripla_BP_4"/>
    <property type="match status" value="1"/>
</dbReference>
<proteinExistence type="inferred from homology"/>
<dbReference type="SUPFAM" id="SSF53822">
    <property type="entry name" value="Periplasmic binding protein-like I"/>
    <property type="match status" value="1"/>
</dbReference>
<dbReference type="Gene3D" id="3.40.50.2300">
    <property type="match status" value="2"/>
</dbReference>
<dbReference type="CDD" id="cd19996">
    <property type="entry name" value="PBP1_ABC_sugar_binding-like"/>
    <property type="match status" value="1"/>
</dbReference>
<sequence>MKRKTAWRLGVSGAALMVATTLTATAWAQTATSDSTAMAKEFAYEKALMSAKPIGPADKPWLQSLSSATVDTAKYKKAPPYRVCFSNASVSNPWRVVGWKVMQAEAELHKSEIASLSYADAQDKDDKQISDIRAFVTGGKCDVLIVSPHTSDALTPVVEEACKVLPVITFDRSVNTTCPVTAVRTIGGYAYGIAGATYVVDHMPKGGKLLELRTAPGIDVFETRDDAAAKIFTDAGIKPIGVEYTGADNAKTKAVVSDYLSRFGKIDAVWVDFGAMSVAVAEAFEDAGQDYPIITGEDQEDYLQKWKQEGFKGIAPTYPAYQWRTALIAALDVLQGKPVYGPNWILPQPIITSANLDQYVNAKMPPLHYAACGCEGMPGYPERWGGKP</sequence>
<dbReference type="GO" id="GO:0030246">
    <property type="term" value="F:carbohydrate binding"/>
    <property type="evidence" value="ECO:0007669"/>
    <property type="project" value="UniProtKB-ARBA"/>
</dbReference>
<evidence type="ECO:0000256" key="1">
    <source>
        <dbReference type="ARBA" id="ARBA00004196"/>
    </source>
</evidence>
<dbReference type="PANTHER" id="PTHR46847:SF1">
    <property type="entry name" value="D-ALLOSE-BINDING PERIPLASMIC PROTEIN-RELATED"/>
    <property type="match status" value="1"/>
</dbReference>
<protein>
    <submittedName>
        <fullName evidence="6">ABC transporter substrate-binding protein</fullName>
    </submittedName>
</protein>
<comment type="similarity">
    <text evidence="2">Belongs to the bacterial solute-binding protein 2 family.</text>
</comment>
<comment type="subcellular location">
    <subcellularLocation>
        <location evidence="1">Cell envelope</location>
    </subcellularLocation>
</comment>
<dbReference type="RefSeq" id="WP_227308034.1">
    <property type="nucleotide sequence ID" value="NZ_JAESVA010000004.1"/>
</dbReference>
<evidence type="ECO:0000256" key="3">
    <source>
        <dbReference type="ARBA" id="ARBA00022729"/>
    </source>
</evidence>
<organism evidence="6 7">
    <name type="scientific">Acidisoma cellulosilyticum</name>
    <dbReference type="NCBI Taxonomy" id="2802395"/>
    <lineage>
        <taxon>Bacteria</taxon>
        <taxon>Pseudomonadati</taxon>
        <taxon>Pseudomonadota</taxon>
        <taxon>Alphaproteobacteria</taxon>
        <taxon>Acetobacterales</taxon>
        <taxon>Acidocellaceae</taxon>
        <taxon>Acidisoma</taxon>
    </lineage>
</organism>
<evidence type="ECO:0000256" key="4">
    <source>
        <dbReference type="SAM" id="SignalP"/>
    </source>
</evidence>